<dbReference type="Gene3D" id="1.10.287.70">
    <property type="match status" value="1"/>
</dbReference>
<dbReference type="GeneID" id="17300049"/>
<reference evidence="13" key="2">
    <citation type="submission" date="2012-11" db="EMBL/GenBank/DDBJ databases">
        <authorList>
            <person name="Kuo A."/>
            <person name="Curtis B.A."/>
            <person name="Tanifuji G."/>
            <person name="Burki F."/>
            <person name="Gruber A."/>
            <person name="Irimia M."/>
            <person name="Maruyama S."/>
            <person name="Arias M.C."/>
            <person name="Ball S.G."/>
            <person name="Gile G.H."/>
            <person name="Hirakawa Y."/>
            <person name="Hopkins J.F."/>
            <person name="Rensing S.A."/>
            <person name="Schmutz J."/>
            <person name="Symeonidi A."/>
            <person name="Elias M."/>
            <person name="Eveleigh R.J."/>
            <person name="Herman E.K."/>
            <person name="Klute M.J."/>
            <person name="Nakayama T."/>
            <person name="Obornik M."/>
            <person name="Reyes-Prieto A."/>
            <person name="Armbrust E.V."/>
            <person name="Aves S.J."/>
            <person name="Beiko R.G."/>
            <person name="Coutinho P."/>
            <person name="Dacks J.B."/>
            <person name="Durnford D.G."/>
            <person name="Fast N.M."/>
            <person name="Green B.R."/>
            <person name="Grisdale C."/>
            <person name="Hempe F."/>
            <person name="Henrissat B."/>
            <person name="Hoppner M.P."/>
            <person name="Ishida K.-I."/>
            <person name="Kim E."/>
            <person name="Koreny L."/>
            <person name="Kroth P.G."/>
            <person name="Liu Y."/>
            <person name="Malik S.-B."/>
            <person name="Maier U.G."/>
            <person name="McRose D."/>
            <person name="Mock T."/>
            <person name="Neilson J.A."/>
            <person name="Onodera N.T."/>
            <person name="Poole A.M."/>
            <person name="Pritham E.J."/>
            <person name="Richards T.A."/>
            <person name="Rocap G."/>
            <person name="Roy S.W."/>
            <person name="Sarai C."/>
            <person name="Schaack S."/>
            <person name="Shirato S."/>
            <person name="Slamovits C.H."/>
            <person name="Spencer D.F."/>
            <person name="Suzuki S."/>
            <person name="Worden A.Z."/>
            <person name="Zauner S."/>
            <person name="Barry K."/>
            <person name="Bell C."/>
            <person name="Bharti A.K."/>
            <person name="Crow J.A."/>
            <person name="Grimwood J."/>
            <person name="Kramer R."/>
            <person name="Lindquist E."/>
            <person name="Lucas S."/>
            <person name="Salamov A."/>
            <person name="McFadden G.I."/>
            <person name="Lane C.E."/>
            <person name="Keeling P.J."/>
            <person name="Gray M.W."/>
            <person name="Grigoriev I.V."/>
            <person name="Archibald J.M."/>
        </authorList>
    </citation>
    <scope>NUCLEOTIDE SEQUENCE</scope>
    <source>
        <strain evidence="13">CCMP2712</strain>
    </source>
</reference>
<dbReference type="PANTHER" id="PTHR10037">
    <property type="entry name" value="VOLTAGE-GATED CATION CHANNEL CALCIUM AND SODIUM"/>
    <property type="match status" value="1"/>
</dbReference>
<feature type="transmembrane region" description="Helical" evidence="8">
    <location>
        <begin position="378"/>
        <end position="404"/>
    </location>
</feature>
<accession>L1J5T8</accession>
<reference evidence="11 13" key="1">
    <citation type="journal article" date="2012" name="Nature">
        <title>Algal genomes reveal evolutionary mosaicism and the fate of nucleomorphs.</title>
        <authorList>
            <consortium name="DOE Joint Genome Institute"/>
            <person name="Curtis B.A."/>
            <person name="Tanifuji G."/>
            <person name="Burki F."/>
            <person name="Gruber A."/>
            <person name="Irimia M."/>
            <person name="Maruyama S."/>
            <person name="Arias M.C."/>
            <person name="Ball S.G."/>
            <person name="Gile G.H."/>
            <person name="Hirakawa Y."/>
            <person name="Hopkins J.F."/>
            <person name="Kuo A."/>
            <person name="Rensing S.A."/>
            <person name="Schmutz J."/>
            <person name="Symeonidi A."/>
            <person name="Elias M."/>
            <person name="Eveleigh R.J."/>
            <person name="Herman E.K."/>
            <person name="Klute M.J."/>
            <person name="Nakayama T."/>
            <person name="Obornik M."/>
            <person name="Reyes-Prieto A."/>
            <person name="Armbrust E.V."/>
            <person name="Aves S.J."/>
            <person name="Beiko R.G."/>
            <person name="Coutinho P."/>
            <person name="Dacks J.B."/>
            <person name="Durnford D.G."/>
            <person name="Fast N.M."/>
            <person name="Green B.R."/>
            <person name="Grisdale C.J."/>
            <person name="Hempel F."/>
            <person name="Henrissat B."/>
            <person name="Hoppner M.P."/>
            <person name="Ishida K."/>
            <person name="Kim E."/>
            <person name="Koreny L."/>
            <person name="Kroth P.G."/>
            <person name="Liu Y."/>
            <person name="Malik S.B."/>
            <person name="Maier U.G."/>
            <person name="McRose D."/>
            <person name="Mock T."/>
            <person name="Neilson J.A."/>
            <person name="Onodera N.T."/>
            <person name="Poole A.M."/>
            <person name="Pritham E.J."/>
            <person name="Richards T.A."/>
            <person name="Rocap G."/>
            <person name="Roy S.W."/>
            <person name="Sarai C."/>
            <person name="Schaack S."/>
            <person name="Shirato S."/>
            <person name="Slamovits C.H."/>
            <person name="Spencer D.F."/>
            <person name="Suzuki S."/>
            <person name="Worden A.Z."/>
            <person name="Zauner S."/>
            <person name="Barry K."/>
            <person name="Bell C."/>
            <person name="Bharti A.K."/>
            <person name="Crow J.A."/>
            <person name="Grimwood J."/>
            <person name="Kramer R."/>
            <person name="Lindquist E."/>
            <person name="Lucas S."/>
            <person name="Salamov A."/>
            <person name="McFadden G.I."/>
            <person name="Lane C.E."/>
            <person name="Keeling P.J."/>
            <person name="Gray M.W."/>
            <person name="Grigoriev I.V."/>
            <person name="Archibald J.M."/>
        </authorList>
    </citation>
    <scope>NUCLEOTIDE SEQUENCE</scope>
    <source>
        <strain evidence="11 13">CCMP2712</strain>
    </source>
</reference>
<keyword evidence="13" id="KW-1185">Reference proteome</keyword>
<dbReference type="AlphaFoldDB" id="L1J5T8"/>
<sequence length="800" mass="90814">MVIRGSALMLKRRSSFEHAADKTIADKFLVSGKVTAQLPPENKRIKVGVLEKVVVTKKQIIVSKLNSDVVHEVIPLHEIESINIVNNTRDIQRRSSVFHTATPHSHKDETHEVNVNVETFAFEIMTSQDGYNAGRSYCFRTDSSEEERDLWVEFLRKACKIAVDMERRTDPNLSKIVWLQLILRDILQSKGSQALVSAVILTNFVINILAAEYLPEDGTYMLSVFKKLDIFFTVLYTFEFILLLFAFGKSFWMDGWRIFDFLIVVVSIAGLTIAENSKFQVVRLIRVFRAVKALQIFSSFRQIINALTNSILPVFSSFIVLVLVTCIYAVIAVNLFSSKNFIYFGNFKRALFTMFTVCTGDGWAELTRSLTNPGEFDGWIAFFFTSYVIIGGIVLVNVVVAVLLDEFVESVTMEKEQMKKAGVKELSYMESFHVGPLDPLLASLVHYNTNDDLSERIAKLFDYLDKDDSGFLSFKELSTGLRHLDKDHAMHFSYEDFDEITEHFLFCNEEEEISADNFELIVRAQLKRYVQRRMAATMVEADLDSSKASPVLFVLKQLTLNIEEISDHQKKIDKEQQKLKESVANIKDQFLVRGGVNHLEVLQRNVSDCDRKLNAVLKLLLSSSDKSAVGEEVLKKFSLDSLLSLVPQPPTHEESRKQVPITTLLPVQSSGLSPLRKERKVRSQRTPSSEKSLQSLEARKEAMSSISISSDFVHLLQNEEEEEEGRRRSREMHDEEEGGRQQFVTHLDSCGLTMIKVPRNLINTRLLGAPADSNEEPGHERGCCLPSLNRQVGSSNDQDS</sequence>
<evidence type="ECO:0000259" key="9">
    <source>
        <dbReference type="PROSITE" id="PS50003"/>
    </source>
</evidence>
<protein>
    <recommendedName>
        <fullName evidence="14">EF-hand domain-containing protein</fullName>
    </recommendedName>
</protein>
<dbReference type="Pfam" id="PF00520">
    <property type="entry name" value="Ion_trans"/>
    <property type="match status" value="1"/>
</dbReference>
<evidence type="ECO:0008006" key="14">
    <source>
        <dbReference type="Google" id="ProtNLM"/>
    </source>
</evidence>
<dbReference type="STRING" id="905079.L1J5T8"/>
<dbReference type="HOGENOM" id="CLU_351778_0_0_1"/>
<evidence type="ECO:0000256" key="5">
    <source>
        <dbReference type="ARBA" id="ARBA00023136"/>
    </source>
</evidence>
<feature type="domain" description="EF-hand" evidence="10">
    <location>
        <begin position="452"/>
        <end position="487"/>
    </location>
</feature>
<dbReference type="InterPro" id="IPR043203">
    <property type="entry name" value="VGCC_Ca_Na"/>
</dbReference>
<feature type="transmembrane region" description="Helical" evidence="8">
    <location>
        <begin position="230"/>
        <end position="248"/>
    </location>
</feature>
<name>L1J5T8_GUITC</name>
<evidence type="ECO:0000256" key="8">
    <source>
        <dbReference type="SAM" id="Phobius"/>
    </source>
</evidence>
<proteinExistence type="predicted"/>
<feature type="coiled-coil region" evidence="6">
    <location>
        <begin position="555"/>
        <end position="585"/>
    </location>
</feature>
<dbReference type="EnsemblProtists" id="EKX43484">
    <property type="protein sequence ID" value="EKX43484"/>
    <property type="gene ID" value="GUITHDRAFT_110609"/>
</dbReference>
<dbReference type="PROSITE" id="PS00018">
    <property type="entry name" value="EF_HAND_1"/>
    <property type="match status" value="1"/>
</dbReference>
<keyword evidence="6" id="KW-0175">Coiled coil</keyword>
<keyword evidence="3" id="KW-0106">Calcium</keyword>
<dbReference type="InterPro" id="IPR002048">
    <property type="entry name" value="EF_hand_dom"/>
</dbReference>
<dbReference type="SUPFAM" id="SSF81324">
    <property type="entry name" value="Voltage-gated potassium channels"/>
    <property type="match status" value="1"/>
</dbReference>
<dbReference type="GO" id="GO:0001518">
    <property type="term" value="C:voltage-gated sodium channel complex"/>
    <property type="evidence" value="ECO:0007669"/>
    <property type="project" value="TreeGrafter"/>
</dbReference>
<keyword evidence="5 8" id="KW-0472">Membrane</keyword>
<dbReference type="GO" id="GO:0005509">
    <property type="term" value="F:calcium ion binding"/>
    <property type="evidence" value="ECO:0007669"/>
    <property type="project" value="InterPro"/>
</dbReference>
<dbReference type="EMBL" id="JH993010">
    <property type="protein sequence ID" value="EKX43484.1"/>
    <property type="molecule type" value="Genomic_DNA"/>
</dbReference>
<dbReference type="InterPro" id="IPR005821">
    <property type="entry name" value="Ion_trans_dom"/>
</dbReference>
<dbReference type="PANTHER" id="PTHR10037:SF62">
    <property type="entry name" value="SODIUM CHANNEL PROTEIN 60E"/>
    <property type="match status" value="1"/>
</dbReference>
<evidence type="ECO:0000256" key="1">
    <source>
        <dbReference type="ARBA" id="ARBA00004141"/>
    </source>
</evidence>
<feature type="transmembrane region" description="Helical" evidence="8">
    <location>
        <begin position="194"/>
        <end position="210"/>
    </location>
</feature>
<reference evidence="12" key="3">
    <citation type="submission" date="2016-03" db="UniProtKB">
        <authorList>
            <consortium name="EnsemblProtists"/>
        </authorList>
    </citation>
    <scope>IDENTIFICATION</scope>
</reference>
<evidence type="ECO:0000313" key="12">
    <source>
        <dbReference type="EnsemblProtists" id="EKX43484"/>
    </source>
</evidence>
<feature type="region of interest" description="Disordered" evidence="7">
    <location>
        <begin position="670"/>
        <end position="698"/>
    </location>
</feature>
<feature type="domain" description="PH" evidence="9">
    <location>
        <begin position="1"/>
        <end position="160"/>
    </location>
</feature>
<feature type="region of interest" description="Disordered" evidence="7">
    <location>
        <begin position="713"/>
        <end position="742"/>
    </location>
</feature>
<dbReference type="InterPro" id="IPR027359">
    <property type="entry name" value="Volt_channel_dom_sf"/>
</dbReference>
<dbReference type="Proteomes" id="UP000011087">
    <property type="component" value="Unassembled WGS sequence"/>
</dbReference>
<evidence type="ECO:0000313" key="13">
    <source>
        <dbReference type="Proteomes" id="UP000011087"/>
    </source>
</evidence>
<keyword evidence="2 8" id="KW-0812">Transmembrane</keyword>
<evidence type="ECO:0000256" key="7">
    <source>
        <dbReference type="SAM" id="MobiDB-lite"/>
    </source>
</evidence>
<feature type="region of interest" description="Disordered" evidence="7">
    <location>
        <begin position="769"/>
        <end position="800"/>
    </location>
</feature>
<dbReference type="PROSITE" id="PS50222">
    <property type="entry name" value="EF_HAND_2"/>
    <property type="match status" value="1"/>
</dbReference>
<comment type="subcellular location">
    <subcellularLocation>
        <location evidence="1">Membrane</location>
        <topology evidence="1">Multi-pass membrane protein</topology>
    </subcellularLocation>
</comment>
<dbReference type="InterPro" id="IPR001849">
    <property type="entry name" value="PH_domain"/>
</dbReference>
<dbReference type="PROSITE" id="PS50003">
    <property type="entry name" value="PH_DOMAIN"/>
    <property type="match status" value="1"/>
</dbReference>
<dbReference type="KEGG" id="gtt:GUITHDRAFT_110609"/>
<evidence type="ECO:0000313" key="11">
    <source>
        <dbReference type="EMBL" id="EKX43484.1"/>
    </source>
</evidence>
<organism evidence="11">
    <name type="scientific">Guillardia theta (strain CCMP2712)</name>
    <name type="common">Cryptophyte</name>
    <dbReference type="NCBI Taxonomy" id="905079"/>
    <lineage>
        <taxon>Eukaryota</taxon>
        <taxon>Cryptophyceae</taxon>
        <taxon>Pyrenomonadales</taxon>
        <taxon>Geminigeraceae</taxon>
        <taxon>Guillardia</taxon>
    </lineage>
</organism>
<dbReference type="eggNOG" id="KOG2301">
    <property type="taxonomic scope" value="Eukaryota"/>
</dbReference>
<dbReference type="InterPro" id="IPR018247">
    <property type="entry name" value="EF_Hand_1_Ca_BS"/>
</dbReference>
<evidence type="ECO:0000256" key="4">
    <source>
        <dbReference type="ARBA" id="ARBA00022989"/>
    </source>
</evidence>
<dbReference type="InterPro" id="IPR011993">
    <property type="entry name" value="PH-like_dom_sf"/>
</dbReference>
<dbReference type="Gene3D" id="1.10.238.10">
    <property type="entry name" value="EF-hand"/>
    <property type="match status" value="1"/>
</dbReference>
<dbReference type="SUPFAM" id="SSF50729">
    <property type="entry name" value="PH domain-like"/>
    <property type="match status" value="1"/>
</dbReference>
<feature type="compositionally biased region" description="Polar residues" evidence="7">
    <location>
        <begin position="684"/>
        <end position="695"/>
    </location>
</feature>
<feature type="compositionally biased region" description="Polar residues" evidence="7">
    <location>
        <begin position="788"/>
        <end position="800"/>
    </location>
</feature>
<dbReference type="PaxDb" id="55529-EKX43484"/>
<keyword evidence="4 8" id="KW-1133">Transmembrane helix</keyword>
<dbReference type="GO" id="GO:0005248">
    <property type="term" value="F:voltage-gated sodium channel activity"/>
    <property type="evidence" value="ECO:0007669"/>
    <property type="project" value="TreeGrafter"/>
</dbReference>
<dbReference type="Gene3D" id="1.20.120.350">
    <property type="entry name" value="Voltage-gated potassium channels. Chain C"/>
    <property type="match status" value="1"/>
</dbReference>
<feature type="transmembrane region" description="Helical" evidence="8">
    <location>
        <begin position="314"/>
        <end position="337"/>
    </location>
</feature>
<feature type="transmembrane region" description="Helical" evidence="8">
    <location>
        <begin position="255"/>
        <end position="274"/>
    </location>
</feature>
<dbReference type="InterPro" id="IPR011992">
    <property type="entry name" value="EF-hand-dom_pair"/>
</dbReference>
<dbReference type="Gene3D" id="2.30.29.30">
    <property type="entry name" value="Pleckstrin-homology domain (PH domain)/Phosphotyrosine-binding domain (PTB)"/>
    <property type="match status" value="1"/>
</dbReference>
<evidence type="ECO:0000256" key="2">
    <source>
        <dbReference type="ARBA" id="ARBA00022692"/>
    </source>
</evidence>
<dbReference type="RefSeq" id="XP_005830464.1">
    <property type="nucleotide sequence ID" value="XM_005830407.1"/>
</dbReference>
<dbReference type="SUPFAM" id="SSF47473">
    <property type="entry name" value="EF-hand"/>
    <property type="match status" value="1"/>
</dbReference>
<dbReference type="OrthoDB" id="416585at2759"/>
<evidence type="ECO:0000256" key="3">
    <source>
        <dbReference type="ARBA" id="ARBA00022837"/>
    </source>
</evidence>
<gene>
    <name evidence="11" type="ORF">GUITHDRAFT_110609</name>
</gene>
<evidence type="ECO:0000256" key="6">
    <source>
        <dbReference type="SAM" id="Coils"/>
    </source>
</evidence>
<evidence type="ECO:0000259" key="10">
    <source>
        <dbReference type="PROSITE" id="PS50222"/>
    </source>
</evidence>